<accession>A0ABR4E9V0</accession>
<feature type="domain" description="Homogentisate 1,2-dioxygenase N-terminal" evidence="8">
    <location>
        <begin position="13"/>
        <end position="86"/>
    </location>
</feature>
<organism evidence="9 10">
    <name type="scientific">Diaporthe vaccinii</name>
    <dbReference type="NCBI Taxonomy" id="105482"/>
    <lineage>
        <taxon>Eukaryota</taxon>
        <taxon>Fungi</taxon>
        <taxon>Dikarya</taxon>
        <taxon>Ascomycota</taxon>
        <taxon>Pezizomycotina</taxon>
        <taxon>Sordariomycetes</taxon>
        <taxon>Sordariomycetidae</taxon>
        <taxon>Diaporthales</taxon>
        <taxon>Diaporthaceae</taxon>
        <taxon>Diaporthe</taxon>
        <taxon>Diaporthe eres species complex</taxon>
    </lineage>
</organism>
<evidence type="ECO:0000256" key="7">
    <source>
        <dbReference type="SAM" id="MobiDB-lite"/>
    </source>
</evidence>
<dbReference type="EC" id="1.13.11.5" evidence="2"/>
<evidence type="ECO:0000256" key="4">
    <source>
        <dbReference type="ARBA" id="ARBA00022964"/>
    </source>
</evidence>
<reference evidence="9 10" key="1">
    <citation type="submission" date="2024-03" db="EMBL/GenBank/DDBJ databases">
        <title>A high-quality draft genome sequence of Diaporthe vaccinii, a causative agent of upright dieback and viscid rot disease in cranberry plants.</title>
        <authorList>
            <person name="Sarrasin M."/>
            <person name="Lang B.F."/>
            <person name="Burger G."/>
        </authorList>
    </citation>
    <scope>NUCLEOTIDE SEQUENCE [LARGE SCALE GENOMIC DNA]</scope>
    <source>
        <strain evidence="9 10">IS7</strain>
    </source>
</reference>
<dbReference type="PANTHER" id="PTHR11056">
    <property type="entry name" value="HOMOGENTISATE 1,2-DIOXYGENASE"/>
    <property type="match status" value="1"/>
</dbReference>
<evidence type="ECO:0000256" key="2">
    <source>
        <dbReference type="ARBA" id="ARBA00013127"/>
    </source>
</evidence>
<dbReference type="SUPFAM" id="SSF51182">
    <property type="entry name" value="RmlC-like cupins"/>
    <property type="match status" value="1"/>
</dbReference>
<dbReference type="InterPro" id="IPR005708">
    <property type="entry name" value="Homogentis_dOase"/>
</dbReference>
<protein>
    <recommendedName>
        <fullName evidence="2">homogentisate 1,2-dioxygenase</fullName>
        <ecNumber evidence="2">1.13.11.5</ecNumber>
    </recommendedName>
</protein>
<proteinExistence type="predicted"/>
<keyword evidence="3" id="KW-0479">Metal-binding</keyword>
<evidence type="ECO:0000256" key="3">
    <source>
        <dbReference type="ARBA" id="ARBA00022723"/>
    </source>
</evidence>
<name>A0ABR4E9V0_9PEZI</name>
<dbReference type="EMBL" id="JBAWTH010000079">
    <property type="protein sequence ID" value="KAL2279159.1"/>
    <property type="molecule type" value="Genomic_DNA"/>
</dbReference>
<keyword evidence="10" id="KW-1185">Reference proteome</keyword>
<evidence type="ECO:0000259" key="8">
    <source>
        <dbReference type="Pfam" id="PF20510"/>
    </source>
</evidence>
<comment type="caution">
    <text evidence="9">The sequence shown here is derived from an EMBL/GenBank/DDBJ whole genome shotgun (WGS) entry which is preliminary data.</text>
</comment>
<dbReference type="PANTHER" id="PTHR11056:SF0">
    <property type="entry name" value="HOMOGENTISATE 1,2-DIOXYGENASE"/>
    <property type="match status" value="1"/>
</dbReference>
<dbReference type="InterPro" id="IPR011051">
    <property type="entry name" value="RmlC_Cupin_sf"/>
</dbReference>
<feature type="region of interest" description="Disordered" evidence="7">
    <location>
        <begin position="77"/>
        <end position="115"/>
    </location>
</feature>
<dbReference type="Proteomes" id="UP001600888">
    <property type="component" value="Unassembled WGS sequence"/>
</dbReference>
<evidence type="ECO:0000256" key="5">
    <source>
        <dbReference type="ARBA" id="ARBA00023002"/>
    </source>
</evidence>
<keyword evidence="5" id="KW-0560">Oxidoreductase</keyword>
<dbReference type="InterPro" id="IPR046452">
    <property type="entry name" value="HgmA_N"/>
</dbReference>
<gene>
    <name evidence="9" type="ORF">FJTKL_13724</name>
</gene>
<dbReference type="Pfam" id="PF20510">
    <property type="entry name" value="HgmA_N"/>
    <property type="match status" value="1"/>
</dbReference>
<sequence>MPVTEFDFKEKYRYQNGFDSYFETEAVPDALPVGQNSPQKPPHGLYAEKLSGTAFTAPRHENKQTWLYRILPSCSHPPFQPASSQPTNGHGNGQPVDFKDSVGIPSTKARGTQTL</sequence>
<evidence type="ECO:0000256" key="6">
    <source>
        <dbReference type="ARBA" id="ARBA00023004"/>
    </source>
</evidence>
<keyword evidence="4" id="KW-0223">Dioxygenase</keyword>
<keyword evidence="6" id="KW-0408">Iron</keyword>
<comment type="pathway">
    <text evidence="1">Amino-acid degradation; L-phenylalanine degradation; acetoacetate and fumarate from L-phenylalanine: step 4/6.</text>
</comment>
<evidence type="ECO:0000256" key="1">
    <source>
        <dbReference type="ARBA" id="ARBA00004704"/>
    </source>
</evidence>
<evidence type="ECO:0000313" key="10">
    <source>
        <dbReference type="Proteomes" id="UP001600888"/>
    </source>
</evidence>
<evidence type="ECO:0000313" key="9">
    <source>
        <dbReference type="EMBL" id="KAL2279159.1"/>
    </source>
</evidence>